<dbReference type="OrthoDB" id="1521973at2"/>
<evidence type="ECO:0000256" key="3">
    <source>
        <dbReference type="ARBA" id="ARBA00022555"/>
    </source>
</evidence>
<dbReference type="SMART" id="SM00382">
    <property type="entry name" value="AAA"/>
    <property type="match status" value="2"/>
</dbReference>
<accession>A0A1I3TH35</accession>
<dbReference type="PROSITE" id="PS00211">
    <property type="entry name" value="ABC_TRANSPORTER_1"/>
    <property type="match status" value="1"/>
</dbReference>
<dbReference type="Proteomes" id="UP000243887">
    <property type="component" value="Unassembled WGS sequence"/>
</dbReference>
<dbReference type="Pfam" id="PF00005">
    <property type="entry name" value="ABC_tran"/>
    <property type="match status" value="2"/>
</dbReference>
<evidence type="ECO:0000313" key="15">
    <source>
        <dbReference type="Proteomes" id="UP000243887"/>
    </source>
</evidence>
<dbReference type="SUPFAM" id="SSF52540">
    <property type="entry name" value="P-loop containing nucleoside triphosphate hydrolases"/>
    <property type="match status" value="2"/>
</dbReference>
<keyword evidence="15" id="KW-1185">Reference proteome</keyword>
<dbReference type="InterPro" id="IPR032781">
    <property type="entry name" value="ABC_tran_Xtn"/>
</dbReference>
<dbReference type="Gene3D" id="3.40.50.300">
    <property type="entry name" value="P-loop containing nucleotide triphosphate hydrolases"/>
    <property type="match status" value="2"/>
</dbReference>
<feature type="coiled-coil region" evidence="12">
    <location>
        <begin position="551"/>
        <end position="609"/>
    </location>
</feature>
<dbReference type="PROSITE" id="PS50893">
    <property type="entry name" value="ABC_TRANSPORTER_2"/>
    <property type="match status" value="2"/>
</dbReference>
<dbReference type="GO" id="GO:0005524">
    <property type="term" value="F:ATP binding"/>
    <property type="evidence" value="ECO:0007669"/>
    <property type="project" value="UniProtKB-KW"/>
</dbReference>
<dbReference type="GO" id="GO:0016887">
    <property type="term" value="F:ATP hydrolysis activity"/>
    <property type="evidence" value="ECO:0007669"/>
    <property type="project" value="InterPro"/>
</dbReference>
<dbReference type="Pfam" id="PF16326">
    <property type="entry name" value="ABC_tran_CTD"/>
    <property type="match status" value="1"/>
</dbReference>
<keyword evidence="5" id="KW-0677">Repeat</keyword>
<keyword evidence="6" id="KW-0547">Nucleotide-binding</keyword>
<dbReference type="InterPro" id="IPR037118">
    <property type="entry name" value="Val-tRNA_synth_C_sf"/>
</dbReference>
<evidence type="ECO:0000256" key="8">
    <source>
        <dbReference type="ARBA" id="ARBA00022840"/>
    </source>
</evidence>
<dbReference type="InterPro" id="IPR027417">
    <property type="entry name" value="P-loop_NTPase"/>
</dbReference>
<keyword evidence="12" id="KW-0175">Coiled coil</keyword>
<evidence type="ECO:0000256" key="1">
    <source>
        <dbReference type="ARBA" id="ARBA00005868"/>
    </source>
</evidence>
<name>A0A1I3TH35_9FLAO</name>
<evidence type="ECO:0000259" key="13">
    <source>
        <dbReference type="PROSITE" id="PS50893"/>
    </source>
</evidence>
<feature type="domain" description="ABC transporter" evidence="13">
    <location>
        <begin position="313"/>
        <end position="531"/>
    </location>
</feature>
<evidence type="ECO:0000256" key="11">
    <source>
        <dbReference type="ARBA" id="ARBA00022917"/>
    </source>
</evidence>
<sequence length="619" mass="71753">MNYLSVENISKSFGARTLFENISFGINKDQKVAFVAKNGSGKTTILKILTGSDSPDSGQVVMRKGIRMEFLSQEPSLQDELTIEESIFASDSPILHVIEQYEKALENPEDADAYQDAFEKMELHNAWDFETQYKQILSKLKMEDLKLKVKFLSGGQKKRLALAIILINKPDLLILDEPTNHLDLEMIEWLENYFAKENITLFMVTHDRFFLERVCNEIVELDNGVLYTYKGNYSYYLEKKEERLAAENASIDKAQNLFVKELSWMRRQPKARTTKSKSRQDDFYVIKEKAQSRRVEHQVELEINMERIGSKIIELHKVSKKFGDRVMLDNYSYTFNKGERIGIIGKNGTGKSTYLNILAQSLAPDSGKVVVGETIKIGYYTQSGINPKPGQKVIDIIKEYGEQIPLTKGRMISAAQLLERFLFDRKKQYDFVEKLSGGELKRLYLCTVLIQNPNFLILDEPTNDLDIVTLNVLESFLLDYPGCLLVVSHDRYFMDKIVDHLFVFRGEGVIEDFPGNYSDFRAYEDSIEPEKEEPKEKVNWKDNQVKKGGLNFNEQKEYQRLERDIKDLERKKETIEAKFLDVSLSEEAIEKNSKELEKVLKEMETKEERWFELAAKIEE</sequence>
<protein>
    <submittedName>
        <fullName evidence="14">ATP-binding cassette, subfamily F, uup</fullName>
    </submittedName>
</protein>
<keyword evidence="9" id="KW-0810">Translation regulation</keyword>
<dbReference type="FunFam" id="3.40.50.300:FF:000183">
    <property type="entry name" value="ABC transporter ATP-binding protein yjjK"/>
    <property type="match status" value="1"/>
</dbReference>
<dbReference type="Gene3D" id="1.10.287.380">
    <property type="entry name" value="Valyl-tRNA synthetase, C-terminal domain"/>
    <property type="match status" value="1"/>
</dbReference>
<dbReference type="PANTHER" id="PTHR42855">
    <property type="entry name" value="ABC TRANSPORTER ATP-BINDING SUBUNIT"/>
    <property type="match status" value="1"/>
</dbReference>
<feature type="domain" description="ABC transporter" evidence="13">
    <location>
        <begin position="4"/>
        <end position="248"/>
    </location>
</feature>
<keyword evidence="7" id="KW-0378">Hydrolase</keyword>
<dbReference type="FunFam" id="3.40.50.300:FF:000011">
    <property type="entry name" value="Putative ABC transporter ATP-binding component"/>
    <property type="match status" value="1"/>
</dbReference>
<evidence type="ECO:0000256" key="2">
    <source>
        <dbReference type="ARBA" id="ARBA00022490"/>
    </source>
</evidence>
<evidence type="ECO:0000256" key="5">
    <source>
        <dbReference type="ARBA" id="ARBA00022737"/>
    </source>
</evidence>
<dbReference type="GO" id="GO:0006412">
    <property type="term" value="P:translation"/>
    <property type="evidence" value="ECO:0007669"/>
    <property type="project" value="UniProtKB-KW"/>
</dbReference>
<dbReference type="GO" id="GO:0000049">
    <property type="term" value="F:tRNA binding"/>
    <property type="evidence" value="ECO:0007669"/>
    <property type="project" value="UniProtKB-KW"/>
</dbReference>
<keyword evidence="3" id="KW-0820">tRNA-binding</keyword>
<dbReference type="InterPro" id="IPR003593">
    <property type="entry name" value="AAA+_ATPase"/>
</dbReference>
<dbReference type="AlphaFoldDB" id="A0A1I3TH35"/>
<comment type="similarity">
    <text evidence="1">Belongs to the ABC transporter superfamily. ABCF family. Translational throttle EttA subfamily.</text>
</comment>
<keyword evidence="2" id="KW-0963">Cytoplasm</keyword>
<gene>
    <name evidence="14" type="ORF">SAMN04487893_11326</name>
</gene>
<evidence type="ECO:0000256" key="4">
    <source>
        <dbReference type="ARBA" id="ARBA00022730"/>
    </source>
</evidence>
<dbReference type="InterPro" id="IPR051309">
    <property type="entry name" value="ABCF_ATPase"/>
</dbReference>
<dbReference type="STRING" id="1150112.SAMN04487893_11326"/>
<evidence type="ECO:0000256" key="9">
    <source>
        <dbReference type="ARBA" id="ARBA00022845"/>
    </source>
</evidence>
<keyword evidence="10" id="KW-0694">RNA-binding</keyword>
<evidence type="ECO:0000313" key="14">
    <source>
        <dbReference type="EMBL" id="SFJ68827.1"/>
    </source>
</evidence>
<proteinExistence type="inferred from homology"/>
<dbReference type="RefSeq" id="WP_090680078.1">
    <property type="nucleotide sequence ID" value="NZ_FORU01000013.1"/>
</dbReference>
<dbReference type="InterPro" id="IPR003439">
    <property type="entry name" value="ABC_transporter-like_ATP-bd"/>
</dbReference>
<evidence type="ECO:0000256" key="7">
    <source>
        <dbReference type="ARBA" id="ARBA00022801"/>
    </source>
</evidence>
<dbReference type="GO" id="GO:0006417">
    <property type="term" value="P:regulation of translation"/>
    <property type="evidence" value="ECO:0007669"/>
    <property type="project" value="UniProtKB-KW"/>
</dbReference>
<dbReference type="Pfam" id="PF12848">
    <property type="entry name" value="ABC_tran_Xtn"/>
    <property type="match status" value="1"/>
</dbReference>
<evidence type="ECO:0000256" key="10">
    <source>
        <dbReference type="ARBA" id="ARBA00022884"/>
    </source>
</evidence>
<keyword evidence="4" id="KW-0699">rRNA-binding</keyword>
<dbReference type="CDD" id="cd03221">
    <property type="entry name" value="ABCF_EF-3"/>
    <property type="match status" value="2"/>
</dbReference>
<keyword evidence="8 14" id="KW-0067">ATP-binding</keyword>
<keyword evidence="11" id="KW-0648">Protein biosynthesis</keyword>
<dbReference type="GO" id="GO:0003677">
    <property type="term" value="F:DNA binding"/>
    <property type="evidence" value="ECO:0007669"/>
    <property type="project" value="InterPro"/>
</dbReference>
<reference evidence="15" key="1">
    <citation type="submission" date="2016-10" db="EMBL/GenBank/DDBJ databases">
        <authorList>
            <person name="Varghese N."/>
            <person name="Submissions S."/>
        </authorList>
    </citation>
    <scope>NUCLEOTIDE SEQUENCE [LARGE SCALE GENOMIC DNA]</scope>
    <source>
        <strain evidence="15">DSM 26542</strain>
    </source>
</reference>
<dbReference type="PANTHER" id="PTHR42855:SF1">
    <property type="entry name" value="ABC TRANSPORTER DOMAIN-CONTAINING PROTEIN"/>
    <property type="match status" value="1"/>
</dbReference>
<dbReference type="InterPro" id="IPR032524">
    <property type="entry name" value="ABC_tran_C"/>
</dbReference>
<dbReference type="EMBL" id="FORU01000013">
    <property type="protein sequence ID" value="SFJ68827.1"/>
    <property type="molecule type" value="Genomic_DNA"/>
</dbReference>
<organism evidence="14 15">
    <name type="scientific">Myroides guanonis</name>
    <dbReference type="NCBI Taxonomy" id="1150112"/>
    <lineage>
        <taxon>Bacteria</taxon>
        <taxon>Pseudomonadati</taxon>
        <taxon>Bacteroidota</taxon>
        <taxon>Flavobacteriia</taxon>
        <taxon>Flavobacteriales</taxon>
        <taxon>Flavobacteriaceae</taxon>
        <taxon>Myroides</taxon>
    </lineage>
</organism>
<dbReference type="InterPro" id="IPR017871">
    <property type="entry name" value="ABC_transporter-like_CS"/>
</dbReference>
<evidence type="ECO:0000256" key="6">
    <source>
        <dbReference type="ARBA" id="ARBA00022741"/>
    </source>
</evidence>
<dbReference type="GO" id="GO:0019843">
    <property type="term" value="F:rRNA binding"/>
    <property type="evidence" value="ECO:0007669"/>
    <property type="project" value="UniProtKB-KW"/>
</dbReference>
<evidence type="ECO:0000256" key="12">
    <source>
        <dbReference type="SAM" id="Coils"/>
    </source>
</evidence>